<keyword evidence="4 8" id="KW-0812">Transmembrane</keyword>
<feature type="transmembrane region" description="Helical" evidence="8">
    <location>
        <begin position="261"/>
        <end position="280"/>
    </location>
</feature>
<evidence type="ECO:0000256" key="7">
    <source>
        <dbReference type="SAM" id="MobiDB-lite"/>
    </source>
</evidence>
<sequence>MSHYEAPIRKPLITGNKTYHDVTLDVVAPVEGRANKSWWIVFSIALVAFMWGLGCIIYTVSTGIGTWGLNKTVGWAWDITNFVWWVGIGHAGTLISAVLLLFRQKWRMAINRSAEAMTIFSVMQAGLFPIIHMGRPWLAYWVLPIPNQFGTLWVNFNSPLLWDVFAISTYLSVSLVFWWTGLLPDFAMIRDRAITPFNKRIYGILSFGWSGRAKDWQRFEEVSLVLAGLATPLVLSVHTIVSFDFATSVIPGWHTTIFPPYFVAGAIFSGFAMVNTLLIIMRKVSHLEDYITIQHIELMNIVIMITGSIVGTAYITELVIAWYSGVEYEQYAFLNRATGPYWWAYWSMMTCNVFSPQFMWFPKLRRSIMFSFFISIVVNIGMWFERFVIIVTSLHRDYLPSSWTMFSPTFVDIGIFIGTIGFFFVLFLLYARSFPVIAQAEVKSILKSSGEKYKRLRAEHGDHVKHYDPKPVQQPLANSARGEEKAREFNKSLPGETQDKGEENGHEGTVNANSLTTSEVTRDRIDEMLSRIGIYDPATQSQDDLQKLKNVGPLLEQRLHQVGIYLFDQVSRLTERDFELLDEVIDTFPIAEKRENWVAQANDLKNRK</sequence>
<organism evidence="9 10">
    <name type="scientific">Autumnicola patrickiae</name>
    <dbReference type="NCBI Taxonomy" id="3075591"/>
    <lineage>
        <taxon>Bacteria</taxon>
        <taxon>Pseudomonadati</taxon>
        <taxon>Bacteroidota</taxon>
        <taxon>Flavobacteriia</taxon>
        <taxon>Flavobacteriales</taxon>
        <taxon>Flavobacteriaceae</taxon>
        <taxon>Autumnicola</taxon>
    </lineage>
</organism>
<feature type="transmembrane region" description="Helical" evidence="8">
    <location>
        <begin position="82"/>
        <end position="102"/>
    </location>
</feature>
<evidence type="ECO:0000256" key="2">
    <source>
        <dbReference type="ARBA" id="ARBA00008929"/>
    </source>
</evidence>
<feature type="transmembrane region" description="Helical" evidence="8">
    <location>
        <begin position="410"/>
        <end position="431"/>
    </location>
</feature>
<feature type="compositionally biased region" description="Basic and acidic residues" evidence="7">
    <location>
        <begin position="497"/>
        <end position="506"/>
    </location>
</feature>
<evidence type="ECO:0000256" key="3">
    <source>
        <dbReference type="ARBA" id="ARBA00022475"/>
    </source>
</evidence>
<keyword evidence="10" id="KW-1185">Reference proteome</keyword>
<accession>A0ABU3DZZ0</accession>
<feature type="transmembrane region" description="Helical" evidence="8">
    <location>
        <begin position="160"/>
        <end position="182"/>
    </location>
</feature>
<dbReference type="RefSeq" id="WP_311682708.1">
    <property type="nucleotide sequence ID" value="NZ_JAVRHM010000005.1"/>
</dbReference>
<evidence type="ECO:0000256" key="6">
    <source>
        <dbReference type="ARBA" id="ARBA00023136"/>
    </source>
</evidence>
<reference evidence="9 10" key="1">
    <citation type="submission" date="2023-09" db="EMBL/GenBank/DDBJ databases">
        <authorList>
            <person name="Rey-Velasco X."/>
        </authorList>
    </citation>
    <scope>NUCLEOTIDE SEQUENCE [LARGE SCALE GENOMIC DNA]</scope>
    <source>
        <strain evidence="9 10">F188</strain>
    </source>
</reference>
<evidence type="ECO:0000256" key="1">
    <source>
        <dbReference type="ARBA" id="ARBA00004651"/>
    </source>
</evidence>
<feature type="region of interest" description="Disordered" evidence="7">
    <location>
        <begin position="464"/>
        <end position="511"/>
    </location>
</feature>
<dbReference type="Pfam" id="PF03916">
    <property type="entry name" value="NrfD"/>
    <property type="match status" value="1"/>
</dbReference>
<proteinExistence type="inferred from homology"/>
<evidence type="ECO:0000313" key="9">
    <source>
        <dbReference type="EMBL" id="MDT0689283.1"/>
    </source>
</evidence>
<evidence type="ECO:0000313" key="10">
    <source>
        <dbReference type="Proteomes" id="UP001261624"/>
    </source>
</evidence>
<dbReference type="EMBL" id="JAVRHM010000005">
    <property type="protein sequence ID" value="MDT0689283.1"/>
    <property type="molecule type" value="Genomic_DNA"/>
</dbReference>
<feature type="transmembrane region" description="Helical" evidence="8">
    <location>
        <begin position="301"/>
        <end position="323"/>
    </location>
</feature>
<dbReference type="InterPro" id="IPR005614">
    <property type="entry name" value="NrfD-like"/>
</dbReference>
<feature type="transmembrane region" description="Helical" evidence="8">
    <location>
        <begin position="343"/>
        <end position="361"/>
    </location>
</feature>
<feature type="transmembrane region" description="Helical" evidence="8">
    <location>
        <begin position="38"/>
        <end position="62"/>
    </location>
</feature>
<evidence type="ECO:0000256" key="8">
    <source>
        <dbReference type="SAM" id="Phobius"/>
    </source>
</evidence>
<dbReference type="PANTHER" id="PTHR43044:SF2">
    <property type="entry name" value="POLYSULPHIDE REDUCTASE NRFD"/>
    <property type="match status" value="1"/>
</dbReference>
<keyword evidence="6 8" id="KW-0472">Membrane</keyword>
<name>A0ABU3DZZ0_9FLAO</name>
<keyword evidence="3" id="KW-1003">Cell membrane</keyword>
<feature type="transmembrane region" description="Helical" evidence="8">
    <location>
        <begin position="222"/>
        <end position="241"/>
    </location>
</feature>
<feature type="compositionally biased region" description="Basic and acidic residues" evidence="7">
    <location>
        <begin position="481"/>
        <end position="490"/>
    </location>
</feature>
<protein>
    <submittedName>
        <fullName evidence="9">NrfD/PsrC family molybdoenzyme membrane anchor subunit</fullName>
    </submittedName>
</protein>
<evidence type="ECO:0000256" key="5">
    <source>
        <dbReference type="ARBA" id="ARBA00022989"/>
    </source>
</evidence>
<feature type="transmembrane region" description="Helical" evidence="8">
    <location>
        <begin position="368"/>
        <end position="390"/>
    </location>
</feature>
<comment type="similarity">
    <text evidence="2">Belongs to the NrfD family.</text>
</comment>
<keyword evidence="5 8" id="KW-1133">Transmembrane helix</keyword>
<comment type="caution">
    <text evidence="9">The sequence shown here is derived from an EMBL/GenBank/DDBJ whole genome shotgun (WGS) entry which is preliminary data.</text>
</comment>
<evidence type="ECO:0000256" key="4">
    <source>
        <dbReference type="ARBA" id="ARBA00022692"/>
    </source>
</evidence>
<feature type="transmembrane region" description="Helical" evidence="8">
    <location>
        <begin position="114"/>
        <end position="134"/>
    </location>
</feature>
<gene>
    <name evidence="9" type="primary">nrfD</name>
    <name evidence="9" type="ORF">RM549_05770</name>
</gene>
<dbReference type="Proteomes" id="UP001261624">
    <property type="component" value="Unassembled WGS sequence"/>
</dbReference>
<comment type="subcellular location">
    <subcellularLocation>
        <location evidence="1">Cell membrane</location>
        <topology evidence="1">Multi-pass membrane protein</topology>
    </subcellularLocation>
</comment>
<dbReference type="PANTHER" id="PTHR43044">
    <property type="match status" value="1"/>
</dbReference>